<evidence type="ECO:0000259" key="1">
    <source>
        <dbReference type="PROSITE" id="PS51186"/>
    </source>
</evidence>
<dbReference type="GO" id="GO:0016747">
    <property type="term" value="F:acyltransferase activity, transferring groups other than amino-acyl groups"/>
    <property type="evidence" value="ECO:0007669"/>
    <property type="project" value="InterPro"/>
</dbReference>
<dbReference type="CDD" id="cd04301">
    <property type="entry name" value="NAT_SF"/>
    <property type="match status" value="1"/>
</dbReference>
<dbReference type="RefSeq" id="WP_035196515.1">
    <property type="nucleotide sequence ID" value="NZ_JJRY01000012.1"/>
</dbReference>
<dbReference type="InterPro" id="IPR016181">
    <property type="entry name" value="Acyl_CoA_acyltransferase"/>
</dbReference>
<proteinExistence type="predicted"/>
<dbReference type="Proteomes" id="UP000027936">
    <property type="component" value="Unassembled WGS sequence"/>
</dbReference>
<evidence type="ECO:0000313" key="3">
    <source>
        <dbReference type="Proteomes" id="UP000027936"/>
    </source>
</evidence>
<keyword evidence="2" id="KW-0808">Transferase</keyword>
<accession>A0A072NJ67</accession>
<dbReference type="EMBL" id="JJRY01000012">
    <property type="protein sequence ID" value="KEF37739.1"/>
    <property type="molecule type" value="Genomic_DNA"/>
</dbReference>
<comment type="caution">
    <text evidence="2">The sequence shown here is derived from an EMBL/GenBank/DDBJ whole genome shotgun (WGS) entry which is preliminary data.</text>
</comment>
<dbReference type="SUPFAM" id="SSF55729">
    <property type="entry name" value="Acyl-CoA N-acyltransferases (Nat)"/>
    <property type="match status" value="1"/>
</dbReference>
<reference evidence="2 3" key="1">
    <citation type="submission" date="2014-04" db="EMBL/GenBank/DDBJ databases">
        <title>Draft genome sequence of Bacillus azotoformans MEV2011, a (co-) denitrifying strain unable to grow in the presence of oxygen.</title>
        <authorList>
            <person name="Nielsen M."/>
            <person name="Schreiber L."/>
            <person name="Finster K."/>
            <person name="Schramm A."/>
        </authorList>
    </citation>
    <scope>NUCLEOTIDE SEQUENCE [LARGE SCALE GENOMIC DNA]</scope>
    <source>
        <strain evidence="2 3">MEV2011</strain>
    </source>
</reference>
<dbReference type="OrthoDB" id="2830399at2"/>
<dbReference type="PATRIC" id="fig|1348973.3.peg.2944"/>
<dbReference type="AlphaFoldDB" id="A0A072NJ67"/>
<evidence type="ECO:0000313" key="2">
    <source>
        <dbReference type="EMBL" id="KEF37739.1"/>
    </source>
</evidence>
<name>A0A072NJ67_SCHAZ</name>
<feature type="domain" description="N-acetyltransferase" evidence="1">
    <location>
        <begin position="2"/>
        <end position="161"/>
    </location>
</feature>
<dbReference type="InterPro" id="IPR000182">
    <property type="entry name" value="GNAT_dom"/>
</dbReference>
<protein>
    <submittedName>
        <fullName evidence="2">Acetyltransferase</fullName>
    </submittedName>
</protein>
<dbReference type="PROSITE" id="PS51186">
    <property type="entry name" value="GNAT"/>
    <property type="match status" value="1"/>
</dbReference>
<dbReference type="Gene3D" id="3.40.630.30">
    <property type="match status" value="1"/>
</dbReference>
<gene>
    <name evidence="2" type="ORF">M670_03042</name>
</gene>
<organism evidence="2 3">
    <name type="scientific">Schinkia azotoformans MEV2011</name>
    <dbReference type="NCBI Taxonomy" id="1348973"/>
    <lineage>
        <taxon>Bacteria</taxon>
        <taxon>Bacillati</taxon>
        <taxon>Bacillota</taxon>
        <taxon>Bacilli</taxon>
        <taxon>Bacillales</taxon>
        <taxon>Bacillaceae</taxon>
        <taxon>Calidifontibacillus/Schinkia group</taxon>
        <taxon>Schinkia</taxon>
    </lineage>
</organism>
<sequence>MLTYRTFDYWDEEIWNRARPIYEEAFGKHGAKSTAVICNMFRKQMIFLHIVMDETENNPKVVGMAITGKLKAFNSLLIDYLAIKKSYRNQGIGALFVQYIKDLALSKFDCDSMILEIEATEDPVYQKRIQFWEKCGFHLTVYIHDYKVVPEPYQAMYQKLTPQSNITMEGKELFKHLGHFHRKCFQGVKNNPTKKADPS</sequence>
<dbReference type="Pfam" id="PF00583">
    <property type="entry name" value="Acetyltransf_1"/>
    <property type="match status" value="1"/>
</dbReference>